<sequence length="68" mass="7724">MYSATNLLVELPAHNFPRPSMSYRQQLAWDSRPSGLSGPWIHDRSIQQAGLDKVHGKKAWPVQRKALV</sequence>
<organism evidence="1">
    <name type="scientific">Oryza punctata</name>
    <name type="common">Red rice</name>
    <dbReference type="NCBI Taxonomy" id="4537"/>
    <lineage>
        <taxon>Eukaryota</taxon>
        <taxon>Viridiplantae</taxon>
        <taxon>Streptophyta</taxon>
        <taxon>Embryophyta</taxon>
        <taxon>Tracheophyta</taxon>
        <taxon>Spermatophyta</taxon>
        <taxon>Magnoliopsida</taxon>
        <taxon>Liliopsida</taxon>
        <taxon>Poales</taxon>
        <taxon>Poaceae</taxon>
        <taxon>BOP clade</taxon>
        <taxon>Oryzoideae</taxon>
        <taxon>Oryzeae</taxon>
        <taxon>Oryzinae</taxon>
        <taxon>Oryza</taxon>
    </lineage>
</organism>
<dbReference type="Proteomes" id="UP000026962">
    <property type="component" value="Chromosome 11"/>
</dbReference>
<dbReference type="HOGENOM" id="CLU_2798375_0_0_1"/>
<evidence type="ECO:0000313" key="2">
    <source>
        <dbReference type="Proteomes" id="UP000026962"/>
    </source>
</evidence>
<dbReference type="AlphaFoldDB" id="A0A0E0MG73"/>
<proteinExistence type="predicted"/>
<reference evidence="1" key="2">
    <citation type="submission" date="2018-05" db="EMBL/GenBank/DDBJ databases">
        <title>OpunRS2 (Oryza punctata Reference Sequence Version 2).</title>
        <authorList>
            <person name="Zhang J."/>
            <person name="Kudrna D."/>
            <person name="Lee S."/>
            <person name="Talag J."/>
            <person name="Welchert J."/>
            <person name="Wing R.A."/>
        </authorList>
    </citation>
    <scope>NUCLEOTIDE SEQUENCE [LARGE SCALE GENOMIC DNA]</scope>
</reference>
<evidence type="ECO:0000313" key="1">
    <source>
        <dbReference type="EnsemblPlants" id="OPUNC11G13600.1"/>
    </source>
</evidence>
<protein>
    <submittedName>
        <fullName evidence="1">Uncharacterized protein</fullName>
    </submittedName>
</protein>
<accession>A0A0E0MG73</accession>
<dbReference type="EnsemblPlants" id="OPUNC11G13600.1">
    <property type="protein sequence ID" value="OPUNC11G13600.1"/>
    <property type="gene ID" value="OPUNC11G13600"/>
</dbReference>
<dbReference type="Gramene" id="OPUNC11G13600.1">
    <property type="protein sequence ID" value="OPUNC11G13600.1"/>
    <property type="gene ID" value="OPUNC11G13600"/>
</dbReference>
<reference evidence="1" key="1">
    <citation type="submission" date="2015-04" db="UniProtKB">
        <authorList>
            <consortium name="EnsemblPlants"/>
        </authorList>
    </citation>
    <scope>IDENTIFICATION</scope>
</reference>
<name>A0A0E0MG73_ORYPU</name>
<keyword evidence="2" id="KW-1185">Reference proteome</keyword>